<dbReference type="EMBL" id="CP016303">
    <property type="protein sequence ID" value="ASX26115.1"/>
    <property type="molecule type" value="Genomic_DNA"/>
</dbReference>
<accession>A0A249DXX3</accession>
<gene>
    <name evidence="1" type="ORF">BA171_03125</name>
</gene>
<dbReference type="InterPro" id="IPR022595">
    <property type="entry name" value="Enc34_ssDNA-bd"/>
</dbReference>
<dbReference type="RefSeq" id="WP_016857149.1">
    <property type="nucleotide sequence ID" value="NZ_CP016303.1"/>
</dbReference>
<reference evidence="1 2" key="2">
    <citation type="submission" date="2017-09" db="EMBL/GenBank/DDBJ databases">
        <title>The genome of whitefly Bemisia tabaci, a global crop pest, provides novel insights into virus transmission, host adaptation and insecticide resistance.</title>
        <authorList>
            <person name="Kaur N."/>
            <person name="Kliot A."/>
            <person name="Pinheiro P.V."/>
            <person name="Luan J."/>
            <person name="Zheng Y."/>
            <person name="Liu W."/>
            <person name="Sun H."/>
            <person name="Yang X."/>
            <person name="Xu Y."/>
            <person name="Luo Y."/>
            <person name="Kruse A."/>
            <person name="Fisher T.W."/>
            <person name="Nelson D.R."/>
            <person name="Elimelech M."/>
            <person name="MacCoss M."/>
            <person name="Johnson R."/>
            <person name="Cohen E."/>
            <person name="Hunter W.B."/>
            <person name="Brown J.K."/>
            <person name="Jander G."/>
            <person name="Cilia M."/>
            <person name="Douglas A.E."/>
            <person name="Ghanim M."/>
            <person name="Simmons A.M."/>
            <person name="Wintermantel W.M."/>
            <person name="Ling K.-S."/>
            <person name="Fei Z."/>
        </authorList>
    </citation>
    <scope>NUCLEOTIDE SEQUENCE [LARGE SCALE GENOMIC DNA]</scope>
    <source>
        <strain evidence="1 2">MEAM1</strain>
    </source>
</reference>
<protein>
    <submittedName>
        <fullName evidence="1">Uncharacterized protein</fullName>
    </submittedName>
</protein>
<dbReference type="Gene3D" id="2.40.50.140">
    <property type="entry name" value="Nucleic acid-binding proteins"/>
    <property type="match status" value="1"/>
</dbReference>
<dbReference type="SUPFAM" id="SSF50249">
    <property type="entry name" value="Nucleic acid-binding proteins"/>
    <property type="match status" value="1"/>
</dbReference>
<reference evidence="2" key="1">
    <citation type="submission" date="2016-06" db="EMBL/GenBank/DDBJ databases">
        <authorList>
            <person name="Chen W."/>
            <person name="Hasegawa D.K."/>
        </authorList>
    </citation>
    <scope>NUCLEOTIDE SEQUENCE [LARGE SCALE GENOMIC DNA]</scope>
    <source>
        <strain evidence="2">MEAM1</strain>
    </source>
</reference>
<dbReference type="Proteomes" id="UP000216438">
    <property type="component" value="Chromosome"/>
</dbReference>
<name>A0A249DXX3_9ENTR</name>
<proteinExistence type="predicted"/>
<dbReference type="InterPro" id="IPR012340">
    <property type="entry name" value="NA-bd_OB-fold"/>
</dbReference>
<organism evidence="1 2">
    <name type="scientific">Candidatus Hamiltonella defensa</name>
    <name type="common">Bemisia tabaci</name>
    <dbReference type="NCBI Taxonomy" id="672795"/>
    <lineage>
        <taxon>Bacteria</taxon>
        <taxon>Pseudomonadati</taxon>
        <taxon>Pseudomonadota</taxon>
        <taxon>Gammaproteobacteria</taxon>
        <taxon>Enterobacterales</taxon>
        <taxon>Enterobacteriaceae</taxon>
        <taxon>aphid secondary symbionts</taxon>
        <taxon>Candidatus Williamhamiltonella</taxon>
    </lineage>
</organism>
<dbReference type="Pfam" id="PF10991">
    <property type="entry name" value="Enc34_ssDNA-bd"/>
    <property type="match status" value="1"/>
</dbReference>
<dbReference type="AlphaFoldDB" id="A0A249DXX3"/>
<evidence type="ECO:0000313" key="1">
    <source>
        <dbReference type="EMBL" id="ASX26115.1"/>
    </source>
</evidence>
<dbReference type="OrthoDB" id="8689960at2"/>
<evidence type="ECO:0000313" key="2">
    <source>
        <dbReference type="Proteomes" id="UP000216438"/>
    </source>
</evidence>
<sequence length="184" mass="20555">MKIKLNNVRLAFPDLFEPSQFSGQSEFKYRATFLIAKNRTDLIEEIKAGIKHVIGEKWGTKDIEKIYNSICNNPNRFCLRDGDNKEYDGYAGNRYISASNKSRPLVIDRNTSPLTAQDGRPYSGCYVNATVEFYAYENNGKGISASLRGVQFFRDGDAFSGGSVASVDEFDDLSMAEEEALLAS</sequence>